<organism evidence="1 2">
    <name type="scientific">Clostridium tepidiprofundi DSM 19306</name>
    <dbReference type="NCBI Taxonomy" id="1121338"/>
    <lineage>
        <taxon>Bacteria</taxon>
        <taxon>Bacillati</taxon>
        <taxon>Bacillota</taxon>
        <taxon>Clostridia</taxon>
        <taxon>Eubacteriales</taxon>
        <taxon>Clostridiaceae</taxon>
        <taxon>Clostridium</taxon>
    </lineage>
</organism>
<reference evidence="1 2" key="1">
    <citation type="submission" date="2016-02" db="EMBL/GenBank/DDBJ databases">
        <title>Genome sequence of Clostridium tepidiprofundi DSM 19306.</title>
        <authorList>
            <person name="Poehlein A."/>
            <person name="Daniel R."/>
        </authorList>
    </citation>
    <scope>NUCLEOTIDE SEQUENCE [LARGE SCALE GENOMIC DNA]</scope>
    <source>
        <strain evidence="1 2">DSM 19306</strain>
    </source>
</reference>
<comment type="caution">
    <text evidence="1">The sequence shown here is derived from an EMBL/GenBank/DDBJ whole genome shotgun (WGS) entry which is preliminary data.</text>
</comment>
<dbReference type="AlphaFoldDB" id="A0A151ATL4"/>
<proteinExistence type="predicted"/>
<name>A0A151ATL4_9CLOT</name>
<protein>
    <submittedName>
        <fullName evidence="1">Uncharacterized protein</fullName>
    </submittedName>
</protein>
<dbReference type="Proteomes" id="UP000075531">
    <property type="component" value="Unassembled WGS sequence"/>
</dbReference>
<dbReference type="STRING" id="1121338.CLTEP_25030"/>
<evidence type="ECO:0000313" key="1">
    <source>
        <dbReference type="EMBL" id="KYH30737.1"/>
    </source>
</evidence>
<dbReference type="RefSeq" id="WP_066827166.1">
    <property type="nucleotide sequence ID" value="NZ_LTBA01000057.1"/>
</dbReference>
<dbReference type="PATRIC" id="fig|1121338.3.peg.2598"/>
<dbReference type="EMBL" id="LTBA01000057">
    <property type="protein sequence ID" value="KYH30737.1"/>
    <property type="molecule type" value="Genomic_DNA"/>
</dbReference>
<gene>
    <name evidence="1" type="ORF">CLTEP_25030</name>
</gene>
<accession>A0A151ATL4</accession>
<evidence type="ECO:0000313" key="2">
    <source>
        <dbReference type="Proteomes" id="UP000075531"/>
    </source>
</evidence>
<sequence length="105" mass="12459">MNKELRERYFTLKGKFLELKDKMIEKKHDSMTLAIASNESLAAIYFDDFKLTFYEKLQEIDLILYLNSQMVGSLNIAESNKNFQFDFYFDEVNVDFITVEEKKAC</sequence>
<keyword evidence="2" id="KW-1185">Reference proteome</keyword>